<keyword evidence="5" id="KW-1185">Reference proteome</keyword>
<dbReference type="PANTHER" id="PTHR30069">
    <property type="entry name" value="TONB-DEPENDENT OUTER MEMBRANE RECEPTOR"/>
    <property type="match status" value="1"/>
</dbReference>
<feature type="domain" description="TonB-dependent receptor plug" evidence="3">
    <location>
        <begin position="88"/>
        <end position="209"/>
    </location>
</feature>
<comment type="subcellular location">
    <subcellularLocation>
        <location evidence="2">Cell outer membrane</location>
        <topology evidence="2">Multi-pass membrane protein</topology>
    </subcellularLocation>
</comment>
<gene>
    <name evidence="4" type="ORF">EHS11_10870</name>
</gene>
<dbReference type="OrthoDB" id="607931at2"/>
<dbReference type="Proteomes" id="UP000298264">
    <property type="component" value="Unassembled WGS sequence"/>
</dbReference>
<keyword evidence="2" id="KW-0812">Transmembrane</keyword>
<protein>
    <submittedName>
        <fullName evidence="4">TonB-dependent receptor</fullName>
    </submittedName>
</protein>
<evidence type="ECO:0000313" key="4">
    <source>
        <dbReference type="EMBL" id="TGN10117.1"/>
    </source>
</evidence>
<dbReference type="Pfam" id="PF07715">
    <property type="entry name" value="Plug"/>
    <property type="match status" value="1"/>
</dbReference>
<evidence type="ECO:0000313" key="5">
    <source>
        <dbReference type="Proteomes" id="UP000298264"/>
    </source>
</evidence>
<evidence type="ECO:0000259" key="3">
    <source>
        <dbReference type="Pfam" id="PF07715"/>
    </source>
</evidence>
<sequence length="863" mass="97112">MNRSNRSPIPNAPVVMKEANGYYTTDVDGIAKISVPNSGFYSIRVVTGNSVIVRQKEITQEGQVVNIYIDDADVGKDTIRVTGEADKVKLSRYSFQQDEIKRLPGAQGDSLKALQTLPGVVPALPVGINSSGSFGSFSVNGSPYRNSERGDLALRGAGTNANQYYFDGFPVSYPFHIGNQSSVFNNNIIKSLDVYSGSYSARYGYASGGIINIEGKDSVKSTRTTINFNLFQSDAMVERKITENSYVIAAVRKNYPNYTLLKLYPDGIPSDAKYANYEDFQLKSGWDISKEHKLMFTTFGSRDIQKYTKTVDEATNSRYGSNATGPIGGADSRPPVGLDRSFRTDGVRYTYQPGDKISNTLSISRNSYKEFYELKFDNPLSGENIFGLQNVTTQNIYYVENVLNYNVWKEYLKFQIGGTYRGREITQKAENVTQSSSEFSRIFNNLIQSDPTFRALIDGDGVRSKELGAFAELNFSYKGFKFMPGVREDYYNLSNQKVISPRLNTSYTFEKLGTTFLAGAGDHYNAPTGIGQVSSRVGNDGLNLEKGEHMAVGVSQDINSDWLVKVEGFRNIYSNLVVSDSYIQDPYALNNQTSDIIEKSDDVFRNPIKPKPLRYSNNGTGHSEGVEVYLKKTKRPEDSGWYGWISYTNSLTKRNNHQTRYSDQERNERSALNASRTLLAQTQNKYGYVNYYNDNQLELVYDNDREELYDLDRTHVLNIVAGWKINSAWQIGGRYRYLTNTPFTPITGSSSASQAATSGFTLNLPSYSTYYNSARQSPWQQLDIRIDKFHNYNWGYINVYFELINSFGRRNPSGETFSNTESYQAGKNPSTNYDTTNSPYIETMFGGKTVYIPLLNFGVEVRF</sequence>
<comment type="caution">
    <text evidence="4">The sequence shown here is derived from an EMBL/GenBank/DDBJ whole genome shotgun (WGS) entry which is preliminary data.</text>
</comment>
<name>A0A4R9LPU9_9LEPT</name>
<keyword evidence="2" id="KW-1134">Transmembrane beta strand</keyword>
<dbReference type="EMBL" id="RQHV01000049">
    <property type="protein sequence ID" value="TGN10117.1"/>
    <property type="molecule type" value="Genomic_DNA"/>
</dbReference>
<keyword evidence="2" id="KW-0813">Transport</keyword>
<organism evidence="4 5">
    <name type="scientific">Leptospira ilyithenensis</name>
    <dbReference type="NCBI Taxonomy" id="2484901"/>
    <lineage>
        <taxon>Bacteria</taxon>
        <taxon>Pseudomonadati</taxon>
        <taxon>Spirochaetota</taxon>
        <taxon>Spirochaetia</taxon>
        <taxon>Leptospirales</taxon>
        <taxon>Leptospiraceae</taxon>
        <taxon>Leptospira</taxon>
    </lineage>
</organism>
<dbReference type="PROSITE" id="PS52016">
    <property type="entry name" value="TONB_DEPENDENT_REC_3"/>
    <property type="match status" value="1"/>
</dbReference>
<keyword evidence="2" id="KW-0998">Cell outer membrane</keyword>
<comment type="similarity">
    <text evidence="2">Belongs to the TonB-dependent receptor family.</text>
</comment>
<dbReference type="SUPFAM" id="SSF56935">
    <property type="entry name" value="Porins"/>
    <property type="match status" value="1"/>
</dbReference>
<accession>A0A4R9LPU9</accession>
<dbReference type="Gene3D" id="2.170.130.10">
    <property type="entry name" value="TonB-dependent receptor, plug domain"/>
    <property type="match status" value="1"/>
</dbReference>
<dbReference type="GO" id="GO:0015344">
    <property type="term" value="F:siderophore uptake transmembrane transporter activity"/>
    <property type="evidence" value="ECO:0007669"/>
    <property type="project" value="TreeGrafter"/>
</dbReference>
<dbReference type="InterPro" id="IPR037066">
    <property type="entry name" value="Plug_dom_sf"/>
</dbReference>
<dbReference type="InterPro" id="IPR039426">
    <property type="entry name" value="TonB-dep_rcpt-like"/>
</dbReference>
<dbReference type="AlphaFoldDB" id="A0A4R9LPU9"/>
<reference evidence="4" key="1">
    <citation type="journal article" date="2019" name="PLoS Negl. Trop. Dis.">
        <title>Revisiting the worldwide diversity of Leptospira species in the environment.</title>
        <authorList>
            <person name="Vincent A.T."/>
            <person name="Schiettekatte O."/>
            <person name="Bourhy P."/>
            <person name="Veyrier F.J."/>
            <person name="Picardeau M."/>
        </authorList>
    </citation>
    <scope>NUCLEOTIDE SEQUENCE [LARGE SCALE GENOMIC DNA]</scope>
    <source>
        <strain evidence="4">201400974</strain>
    </source>
</reference>
<proteinExistence type="inferred from homology"/>
<dbReference type="PANTHER" id="PTHR30069:SF29">
    <property type="entry name" value="HEMOGLOBIN AND HEMOGLOBIN-HAPTOGLOBIN-BINDING PROTEIN 1-RELATED"/>
    <property type="match status" value="1"/>
</dbReference>
<keyword evidence="2" id="KW-0472">Membrane</keyword>
<evidence type="ECO:0000256" key="2">
    <source>
        <dbReference type="PROSITE-ProRule" id="PRU01360"/>
    </source>
</evidence>
<keyword evidence="1" id="KW-0732">Signal</keyword>
<dbReference type="InterPro" id="IPR012910">
    <property type="entry name" value="Plug_dom"/>
</dbReference>
<dbReference type="GO" id="GO:0009279">
    <property type="term" value="C:cell outer membrane"/>
    <property type="evidence" value="ECO:0007669"/>
    <property type="project" value="UniProtKB-SubCell"/>
</dbReference>
<keyword evidence="4" id="KW-0675">Receptor</keyword>
<evidence type="ECO:0000256" key="1">
    <source>
        <dbReference type="ARBA" id="ARBA00022729"/>
    </source>
</evidence>
<dbReference type="GO" id="GO:0044718">
    <property type="term" value="P:siderophore transmembrane transport"/>
    <property type="evidence" value="ECO:0007669"/>
    <property type="project" value="TreeGrafter"/>
</dbReference>